<dbReference type="EMBL" id="CP020474">
    <property type="protein sequence ID" value="ARE85038.1"/>
    <property type="molecule type" value="Genomic_DNA"/>
</dbReference>
<protein>
    <submittedName>
        <fullName evidence="2">Uncharacterized protein</fullName>
    </submittedName>
</protein>
<organism evidence="2 3">
    <name type="scientific">Roseovarius mucosus</name>
    <dbReference type="NCBI Taxonomy" id="215743"/>
    <lineage>
        <taxon>Bacteria</taxon>
        <taxon>Pseudomonadati</taxon>
        <taxon>Pseudomonadota</taxon>
        <taxon>Alphaproteobacteria</taxon>
        <taxon>Rhodobacterales</taxon>
        <taxon>Roseobacteraceae</taxon>
        <taxon>Roseovarius</taxon>
    </lineage>
</organism>
<dbReference type="RefSeq" id="WP_081508206.1">
    <property type="nucleotide sequence ID" value="NZ_CP020474.1"/>
</dbReference>
<evidence type="ECO:0000313" key="2">
    <source>
        <dbReference type="EMBL" id="ARE85038.1"/>
    </source>
</evidence>
<sequence length="185" mass="20779">MSRDPESLAFNSLHDEFVLIGPVGKRDQVLARSEAAGMDLIGYAMDKDDTEDEVGGSLLSFMLLGPRRQLHRVSSWPVSNSKPEEDERKASYRFAWVGYCSRSDLRSIEKSFNANIYDISEAVSAEDRSQMELALAPILLRCSRANDRVQRKRRLTYVFLAAYAAIGFVGLAGVAIQDYLQTFFP</sequence>
<accession>A0A1V0RTD1</accession>
<evidence type="ECO:0000313" key="3">
    <source>
        <dbReference type="Proteomes" id="UP000192273"/>
    </source>
</evidence>
<name>A0A1V0RTD1_9RHOB</name>
<dbReference type="AlphaFoldDB" id="A0A1V0RTD1"/>
<dbReference type="Proteomes" id="UP000192273">
    <property type="component" value="Chromosome"/>
</dbReference>
<evidence type="ECO:0000256" key="1">
    <source>
        <dbReference type="SAM" id="Phobius"/>
    </source>
</evidence>
<proteinExistence type="predicted"/>
<keyword evidence="1" id="KW-1133">Transmembrane helix</keyword>
<gene>
    <name evidence="2" type="ORF">ROSMUCSMR3_03584</name>
</gene>
<dbReference type="KEGG" id="rmm:ROSMUCSMR3_03584"/>
<feature type="transmembrane region" description="Helical" evidence="1">
    <location>
        <begin position="155"/>
        <end position="176"/>
    </location>
</feature>
<reference evidence="2 3" key="1">
    <citation type="submission" date="2017-03" db="EMBL/GenBank/DDBJ databases">
        <title>Genome Sequence of Roseovarius mucosus strain SMR3 Isolated from a culture of the Diatom Skeletonema marinoi.</title>
        <authorList>
            <person name="Topel M."/>
            <person name="Pinder M."/>
            <person name="Johansson O.N."/>
            <person name="Kourtchenko O."/>
            <person name="Godhe A."/>
            <person name="Clarke A.K."/>
        </authorList>
    </citation>
    <scope>NUCLEOTIDE SEQUENCE [LARGE SCALE GENOMIC DNA]</scope>
    <source>
        <strain evidence="2 3">SMR3</strain>
    </source>
</reference>
<keyword evidence="3" id="KW-1185">Reference proteome</keyword>
<dbReference type="OrthoDB" id="9554567at2"/>
<keyword evidence="1" id="KW-0472">Membrane</keyword>
<keyword evidence="1" id="KW-0812">Transmembrane</keyword>